<sequence length="274" mass="31576">MSTNWRSSKPEAIETHPLMAAKITWHRTTMKLECEIKQLHSEVSLMAKRYHGACHEVNDMVTRLKAQPPPPVPQRGSPTQEEEGSEKERAEEDTEMGEGESRARESGEGSEYKEGQSMKRGQCMGRSMAVPPPPKRQQQRTPSPTPEPARPVKLSWCEANPAEGQGGERRYQKSHEEGGKTERDKKQMVVWDEKERGILEWGKQMRGTSALDRECWVVNHITGEEGYRCYRLDMKDGETTKKLTYVGLKEKVESAKWARKETREDKGNYWWNMR</sequence>
<proteinExistence type="predicted"/>
<feature type="region of interest" description="Disordered" evidence="1">
    <location>
        <begin position="64"/>
        <end position="186"/>
    </location>
</feature>
<dbReference type="EMBL" id="JBBBZM010000070">
    <property type="protein sequence ID" value="KAL0635432.1"/>
    <property type="molecule type" value="Genomic_DNA"/>
</dbReference>
<gene>
    <name evidence="2" type="ORF">Q9L58_005640</name>
</gene>
<evidence type="ECO:0000313" key="3">
    <source>
        <dbReference type="Proteomes" id="UP001447188"/>
    </source>
</evidence>
<reference evidence="2 3" key="1">
    <citation type="submission" date="2024-02" db="EMBL/GenBank/DDBJ databases">
        <title>Discinaceae phylogenomics.</title>
        <authorList>
            <person name="Dirks A.C."/>
            <person name="James T.Y."/>
        </authorList>
    </citation>
    <scope>NUCLEOTIDE SEQUENCE [LARGE SCALE GENOMIC DNA]</scope>
    <source>
        <strain evidence="2 3">ACD0624</strain>
    </source>
</reference>
<keyword evidence="3" id="KW-1185">Reference proteome</keyword>
<evidence type="ECO:0000256" key="1">
    <source>
        <dbReference type="SAM" id="MobiDB-lite"/>
    </source>
</evidence>
<name>A0ABR3GHP1_9PEZI</name>
<organism evidence="2 3">
    <name type="scientific">Discina gigas</name>
    <dbReference type="NCBI Taxonomy" id="1032678"/>
    <lineage>
        <taxon>Eukaryota</taxon>
        <taxon>Fungi</taxon>
        <taxon>Dikarya</taxon>
        <taxon>Ascomycota</taxon>
        <taxon>Pezizomycotina</taxon>
        <taxon>Pezizomycetes</taxon>
        <taxon>Pezizales</taxon>
        <taxon>Discinaceae</taxon>
        <taxon>Discina</taxon>
    </lineage>
</organism>
<dbReference type="Proteomes" id="UP001447188">
    <property type="component" value="Unassembled WGS sequence"/>
</dbReference>
<comment type="caution">
    <text evidence="2">The sequence shown here is derived from an EMBL/GenBank/DDBJ whole genome shotgun (WGS) entry which is preliminary data.</text>
</comment>
<evidence type="ECO:0000313" key="2">
    <source>
        <dbReference type="EMBL" id="KAL0635432.1"/>
    </source>
</evidence>
<protein>
    <submittedName>
        <fullName evidence="2">Uncharacterized protein</fullName>
    </submittedName>
</protein>
<accession>A0ABR3GHP1</accession>
<feature type="compositionally biased region" description="Basic and acidic residues" evidence="1">
    <location>
        <begin position="166"/>
        <end position="186"/>
    </location>
</feature>
<feature type="compositionally biased region" description="Acidic residues" evidence="1">
    <location>
        <begin position="80"/>
        <end position="98"/>
    </location>
</feature>
<feature type="compositionally biased region" description="Basic and acidic residues" evidence="1">
    <location>
        <begin position="99"/>
        <end position="117"/>
    </location>
</feature>